<dbReference type="SUPFAM" id="SSF51735">
    <property type="entry name" value="NAD(P)-binding Rossmann-fold domains"/>
    <property type="match status" value="1"/>
</dbReference>
<accession>A0A6A5WCL7</accession>
<keyword evidence="8" id="KW-1185">Reference proteome</keyword>
<keyword evidence="5" id="KW-0496">Mitochondrion</keyword>
<keyword evidence="4" id="KW-0809">Transit peptide</keyword>
<dbReference type="Pfam" id="PF08732">
    <property type="entry name" value="HIM1"/>
    <property type="match status" value="1"/>
</dbReference>
<keyword evidence="3" id="KW-1000">Mitochondrion outer membrane</keyword>
<dbReference type="Proteomes" id="UP000799779">
    <property type="component" value="Unassembled WGS sequence"/>
</dbReference>
<evidence type="ECO:0000313" key="7">
    <source>
        <dbReference type="EMBL" id="KAF1998549.1"/>
    </source>
</evidence>
<organism evidence="7 8">
    <name type="scientific">Amniculicola lignicola CBS 123094</name>
    <dbReference type="NCBI Taxonomy" id="1392246"/>
    <lineage>
        <taxon>Eukaryota</taxon>
        <taxon>Fungi</taxon>
        <taxon>Dikarya</taxon>
        <taxon>Ascomycota</taxon>
        <taxon>Pezizomycotina</taxon>
        <taxon>Dothideomycetes</taxon>
        <taxon>Pleosporomycetidae</taxon>
        <taxon>Pleosporales</taxon>
        <taxon>Amniculicolaceae</taxon>
        <taxon>Amniculicola</taxon>
    </lineage>
</organism>
<comment type="subcellular location">
    <subcellularLocation>
        <location evidence="1">Mitochondrion outer membrane</location>
        <topology evidence="1">Peripheral membrane protein</topology>
    </subcellularLocation>
</comment>
<sequence>MTSAALTGSTGLVGSHILTQLLGHPNISAVSAFARRTPSNPTNSTKLTALTATDSSTWPSLFPTAPSPQIFFSALGTTKAQAGSFEAQRKIDYDLNLALAQKAKEVGTDTYVLISSAGATSSSMIAYTKMKGELEDAVKKLGFKHVVILKPGLIVGAREDSRPTEYLLRVVAGGLKKVSGALVDPWAQDAEAIARAAVRAGLDCVEGKREAEGVWEVGQGEIVRLGKKV</sequence>
<dbReference type="GO" id="GO:0005741">
    <property type="term" value="C:mitochondrial outer membrane"/>
    <property type="evidence" value="ECO:0007669"/>
    <property type="project" value="UniProtKB-SubCell"/>
</dbReference>
<dbReference type="AlphaFoldDB" id="A0A6A5WCL7"/>
<proteinExistence type="inferred from homology"/>
<evidence type="ECO:0000313" key="8">
    <source>
        <dbReference type="Proteomes" id="UP000799779"/>
    </source>
</evidence>
<evidence type="ECO:0000256" key="2">
    <source>
        <dbReference type="ARBA" id="ARBA00006617"/>
    </source>
</evidence>
<dbReference type="PANTHER" id="PTHR14097:SF7">
    <property type="entry name" value="OXIDOREDUCTASE HTATIP2"/>
    <property type="match status" value="1"/>
</dbReference>
<name>A0A6A5WCL7_9PLEO</name>
<evidence type="ECO:0000256" key="5">
    <source>
        <dbReference type="ARBA" id="ARBA00023128"/>
    </source>
</evidence>
<dbReference type="PANTHER" id="PTHR14097">
    <property type="entry name" value="OXIDOREDUCTASE HTATIP2"/>
    <property type="match status" value="1"/>
</dbReference>
<dbReference type="FunFam" id="3.40.50.720:FF:000366">
    <property type="entry name" value="Protein FMP52, mitochondrial"/>
    <property type="match status" value="1"/>
</dbReference>
<dbReference type="OrthoDB" id="430436at2759"/>
<evidence type="ECO:0000256" key="3">
    <source>
        <dbReference type="ARBA" id="ARBA00022787"/>
    </source>
</evidence>
<keyword evidence="6" id="KW-0472">Membrane</keyword>
<evidence type="ECO:0000256" key="4">
    <source>
        <dbReference type="ARBA" id="ARBA00022946"/>
    </source>
</evidence>
<dbReference type="EMBL" id="ML977603">
    <property type="protein sequence ID" value="KAF1998549.1"/>
    <property type="molecule type" value="Genomic_DNA"/>
</dbReference>
<evidence type="ECO:0000256" key="6">
    <source>
        <dbReference type="ARBA" id="ARBA00023136"/>
    </source>
</evidence>
<reference evidence="7" key="1">
    <citation type="journal article" date="2020" name="Stud. Mycol.">
        <title>101 Dothideomycetes genomes: a test case for predicting lifestyles and emergence of pathogens.</title>
        <authorList>
            <person name="Haridas S."/>
            <person name="Albert R."/>
            <person name="Binder M."/>
            <person name="Bloem J."/>
            <person name="Labutti K."/>
            <person name="Salamov A."/>
            <person name="Andreopoulos B."/>
            <person name="Baker S."/>
            <person name="Barry K."/>
            <person name="Bills G."/>
            <person name="Bluhm B."/>
            <person name="Cannon C."/>
            <person name="Castanera R."/>
            <person name="Culley D."/>
            <person name="Daum C."/>
            <person name="Ezra D."/>
            <person name="Gonzalez J."/>
            <person name="Henrissat B."/>
            <person name="Kuo A."/>
            <person name="Liang C."/>
            <person name="Lipzen A."/>
            <person name="Lutzoni F."/>
            <person name="Magnuson J."/>
            <person name="Mondo S."/>
            <person name="Nolan M."/>
            <person name="Ohm R."/>
            <person name="Pangilinan J."/>
            <person name="Park H.-J."/>
            <person name="Ramirez L."/>
            <person name="Alfaro M."/>
            <person name="Sun H."/>
            <person name="Tritt A."/>
            <person name="Yoshinaga Y."/>
            <person name="Zwiers L.-H."/>
            <person name="Turgeon B."/>
            <person name="Goodwin S."/>
            <person name="Spatafora J."/>
            <person name="Crous P."/>
            <person name="Grigoriev I."/>
        </authorList>
    </citation>
    <scope>NUCLEOTIDE SEQUENCE</scope>
    <source>
        <strain evidence="7">CBS 123094</strain>
    </source>
</reference>
<dbReference type="InterPro" id="IPR036291">
    <property type="entry name" value="NAD(P)-bd_dom_sf"/>
</dbReference>
<protein>
    <submittedName>
        <fullName evidence="7">NAD(P)-binding protein</fullName>
    </submittedName>
</protein>
<evidence type="ECO:0000256" key="1">
    <source>
        <dbReference type="ARBA" id="ARBA00004450"/>
    </source>
</evidence>
<gene>
    <name evidence="7" type="ORF">P154DRAFT_524013</name>
</gene>
<dbReference type="GO" id="GO:0051170">
    <property type="term" value="P:import into nucleus"/>
    <property type="evidence" value="ECO:0007669"/>
    <property type="project" value="TreeGrafter"/>
</dbReference>
<dbReference type="InterPro" id="IPR014843">
    <property type="entry name" value="Him1/Fmp52"/>
</dbReference>
<dbReference type="Gene3D" id="3.40.50.720">
    <property type="entry name" value="NAD(P)-binding Rossmann-like Domain"/>
    <property type="match status" value="1"/>
</dbReference>
<comment type="similarity">
    <text evidence="2">Belongs to the FMP52 family.</text>
</comment>